<reference evidence="4 5" key="1">
    <citation type="journal article" date="2019" name="Nat. Med.">
        <title>A library of human gut bacterial isolates paired with longitudinal multiomics data enables mechanistic microbiome research.</title>
        <authorList>
            <person name="Poyet M."/>
            <person name="Groussin M."/>
            <person name="Gibbons S.M."/>
            <person name="Avila-Pacheco J."/>
            <person name="Jiang X."/>
            <person name="Kearney S.M."/>
            <person name="Perrotta A.R."/>
            <person name="Berdy B."/>
            <person name="Zhao S."/>
            <person name="Lieberman T.D."/>
            <person name="Swanson P.K."/>
            <person name="Smith M."/>
            <person name="Roesemann S."/>
            <person name="Alexander J.E."/>
            <person name="Rich S.A."/>
            <person name="Livny J."/>
            <person name="Vlamakis H."/>
            <person name="Clish C."/>
            <person name="Bullock K."/>
            <person name="Deik A."/>
            <person name="Scott J."/>
            <person name="Pierce K.A."/>
            <person name="Xavier R.J."/>
            <person name="Alm E.J."/>
        </authorList>
    </citation>
    <scope>NUCLEOTIDE SEQUENCE [LARGE SCALE GENOMIC DNA]</scope>
    <source>
        <strain evidence="4 5">BIOML-A1</strain>
    </source>
</reference>
<feature type="signal peptide" evidence="3">
    <location>
        <begin position="1"/>
        <end position="25"/>
    </location>
</feature>
<evidence type="ECO:0000256" key="2">
    <source>
        <dbReference type="SAM" id="Phobius"/>
    </source>
</evidence>
<dbReference type="RefSeq" id="WP_129976206.1">
    <property type="nucleotide sequence ID" value="NZ_JADMSP010000004.1"/>
</dbReference>
<organism evidence="4 5">
    <name type="scientific">Blautia massiliensis</name>
    <name type="common">ex Durand et al. 2017</name>
    <dbReference type="NCBI Taxonomy" id="1737424"/>
    <lineage>
        <taxon>Bacteria</taxon>
        <taxon>Bacillati</taxon>
        <taxon>Bacillota</taxon>
        <taxon>Clostridia</taxon>
        <taxon>Lachnospirales</taxon>
        <taxon>Lachnospiraceae</taxon>
        <taxon>Blautia</taxon>
    </lineage>
</organism>
<protein>
    <recommendedName>
        <fullName evidence="6">CARDB domain-containing protein</fullName>
    </recommendedName>
</protein>
<keyword evidence="3" id="KW-0732">Signal</keyword>
<keyword evidence="2" id="KW-0812">Transmembrane</keyword>
<evidence type="ECO:0000256" key="3">
    <source>
        <dbReference type="SAM" id="SignalP"/>
    </source>
</evidence>
<dbReference type="EMBL" id="WWVW01000051">
    <property type="protein sequence ID" value="MZL78940.1"/>
    <property type="molecule type" value="Genomic_DNA"/>
</dbReference>
<dbReference type="PANTHER" id="PTHR35902">
    <property type="entry name" value="S-LAYER DOMAIN-LIKE PROTEIN-RELATED"/>
    <property type="match status" value="1"/>
</dbReference>
<evidence type="ECO:0008006" key="6">
    <source>
        <dbReference type="Google" id="ProtNLM"/>
    </source>
</evidence>
<feature type="chain" id="PRO_5046363874" description="CARDB domain-containing protein" evidence="3">
    <location>
        <begin position="26"/>
        <end position="446"/>
    </location>
</feature>
<keyword evidence="2" id="KW-0472">Membrane</keyword>
<feature type="compositionally biased region" description="Polar residues" evidence="1">
    <location>
        <begin position="43"/>
        <end position="56"/>
    </location>
</feature>
<evidence type="ECO:0000313" key="4">
    <source>
        <dbReference type="EMBL" id="MZL78940.1"/>
    </source>
</evidence>
<dbReference type="Proteomes" id="UP000452293">
    <property type="component" value="Unassembled WGS sequence"/>
</dbReference>
<sequence>MKNLFVKTALVLCTTIIFLPATIFATEPQNTEVTSAEEGFTDSDPSVSYENDNSLTLDEKEDESPSTEPPSTEPPSTEPPSTEPPAEDEKTPDKADTDKENPDPDIFTSGDDFGDGSKSNPFHVVIDSDNPEDGDAPQITDPVIDNGYSGGGGGGNSTSDSSSEKILHKPQVLLEDSNLSGGRLEAGSTTEMSLTFRNKSCSQNVFGLKISLSTENKGIEFEKNSFYVQVLAPGEAITLEQMITITENCDPGQAVITFSLDYEDLKATATTGTELLSFQIIQPVRVKLEASDIPSVLYTMDTVEIPVKAMNLGRDKIYNASVSLKADELSSNDTAFLGTIEAGDLSQGSLRIYVKGKTGKCAGQLILTYEDADGKSYEEEIKFDSEIKETQIKSLKVEDDQEKTNNWWYSIAAVVAVLLISIILILVRKLHKKNILLEEVRKADSH</sequence>
<feature type="region of interest" description="Disordered" evidence="1">
    <location>
        <begin position="30"/>
        <end position="165"/>
    </location>
</feature>
<keyword evidence="5" id="KW-1185">Reference proteome</keyword>
<accession>A0ABW9X7C0</accession>
<name>A0ABW9X7C0_9FIRM</name>
<gene>
    <name evidence="4" type="ORF">GT718_16720</name>
</gene>
<evidence type="ECO:0000256" key="1">
    <source>
        <dbReference type="SAM" id="MobiDB-lite"/>
    </source>
</evidence>
<comment type="caution">
    <text evidence="4">The sequence shown here is derived from an EMBL/GenBank/DDBJ whole genome shotgun (WGS) entry which is preliminary data.</text>
</comment>
<keyword evidence="2" id="KW-1133">Transmembrane helix</keyword>
<proteinExistence type="predicted"/>
<feature type="compositionally biased region" description="Pro residues" evidence="1">
    <location>
        <begin position="67"/>
        <end position="83"/>
    </location>
</feature>
<feature type="transmembrane region" description="Helical" evidence="2">
    <location>
        <begin position="407"/>
        <end position="427"/>
    </location>
</feature>
<feature type="compositionally biased region" description="Basic and acidic residues" evidence="1">
    <location>
        <begin position="87"/>
        <end position="102"/>
    </location>
</feature>
<evidence type="ECO:0000313" key="5">
    <source>
        <dbReference type="Proteomes" id="UP000452293"/>
    </source>
</evidence>
<dbReference type="PANTHER" id="PTHR35902:SF3">
    <property type="entry name" value="NPCBM-ASSOCIATED, NEW3 DOMAIN OF ALPHA-GALACTOSIDASE"/>
    <property type="match status" value="1"/>
</dbReference>